<dbReference type="PANTHER" id="PTHR32097:SF4">
    <property type="entry name" value="GENERAL STRESS PROTEIN 16U"/>
    <property type="match status" value="1"/>
</dbReference>
<dbReference type="CDD" id="cd06974">
    <property type="entry name" value="TerD_like"/>
    <property type="match status" value="1"/>
</dbReference>
<comment type="caution">
    <text evidence="3">The sequence shown here is derived from an EMBL/GenBank/DDBJ whole genome shotgun (WGS) entry which is preliminary data.</text>
</comment>
<keyword evidence="4" id="KW-1185">Reference proteome</keyword>
<dbReference type="InterPro" id="IPR051324">
    <property type="entry name" value="Stress/Tellurium_Resist"/>
</dbReference>
<comment type="similarity">
    <text evidence="1">Belongs to the CAPAB/TerDEXZ family.</text>
</comment>
<evidence type="ECO:0000313" key="3">
    <source>
        <dbReference type="EMBL" id="RKN40085.1"/>
    </source>
</evidence>
<evidence type="ECO:0000313" key="4">
    <source>
        <dbReference type="Proteomes" id="UP000272474"/>
    </source>
</evidence>
<feature type="domain" description="TerD" evidence="2">
    <location>
        <begin position="7"/>
        <end position="161"/>
    </location>
</feature>
<dbReference type="PANTHER" id="PTHR32097">
    <property type="entry name" value="CAMP-BINDING PROTEIN 1-RELATED"/>
    <property type="match status" value="1"/>
</dbReference>
<sequence length="177" mass="19261">MSGPTKGIGRAQVMLKWDPSPLGEPADDLDIIAATYRAEAPYGEPAYLVHFDSRSPDGTITLSRDSRNGQGFGYDEVMLFELDRLAAAYSRVVVGVVIQQENGPRTFGQVANTQFRVLEGQYTVLAEDDFADVSGCTAATVAEFRRNEAGAWSFRKDIRGFHADPTAFTTMMAGEPG</sequence>
<dbReference type="Pfam" id="PF02342">
    <property type="entry name" value="TerD"/>
    <property type="match status" value="1"/>
</dbReference>
<dbReference type="RefSeq" id="WP_120681481.1">
    <property type="nucleotide sequence ID" value="NZ_RBAL01000011.1"/>
</dbReference>
<dbReference type="Gene3D" id="2.60.60.30">
    <property type="entry name" value="sav2460 like domains"/>
    <property type="match status" value="1"/>
</dbReference>
<dbReference type="OrthoDB" id="3851702at2"/>
<accession>A0A3A9YVQ7</accession>
<dbReference type="AlphaFoldDB" id="A0A3A9YVQ7"/>
<protein>
    <submittedName>
        <fullName evidence="3">TerD-family protein</fullName>
    </submittedName>
</protein>
<dbReference type="EMBL" id="RBAL01000011">
    <property type="protein sequence ID" value="RKN40085.1"/>
    <property type="molecule type" value="Genomic_DNA"/>
</dbReference>
<dbReference type="Proteomes" id="UP000272474">
    <property type="component" value="Unassembled WGS sequence"/>
</dbReference>
<proteinExistence type="inferred from homology"/>
<evidence type="ECO:0000256" key="1">
    <source>
        <dbReference type="ARBA" id="ARBA00008775"/>
    </source>
</evidence>
<name>A0A3A9YVQ7_9ACTN</name>
<organism evidence="3 4">
    <name type="scientific">Streptomyces hoynatensis</name>
    <dbReference type="NCBI Taxonomy" id="1141874"/>
    <lineage>
        <taxon>Bacteria</taxon>
        <taxon>Bacillati</taxon>
        <taxon>Actinomycetota</taxon>
        <taxon>Actinomycetes</taxon>
        <taxon>Kitasatosporales</taxon>
        <taxon>Streptomycetaceae</taxon>
        <taxon>Streptomyces</taxon>
    </lineage>
</organism>
<evidence type="ECO:0000259" key="2">
    <source>
        <dbReference type="Pfam" id="PF02342"/>
    </source>
</evidence>
<gene>
    <name evidence="3" type="ORF">D7294_19445</name>
</gene>
<dbReference type="InterPro" id="IPR003325">
    <property type="entry name" value="TerD"/>
</dbReference>
<reference evidence="3 4" key="1">
    <citation type="journal article" date="2014" name="Int. J. Syst. Evol. Microbiol.">
        <title>Streptomyces hoynatensis sp. nov., isolated from deep marine sediment.</title>
        <authorList>
            <person name="Veyisoglu A."/>
            <person name="Sahin N."/>
        </authorList>
    </citation>
    <scope>NUCLEOTIDE SEQUENCE [LARGE SCALE GENOMIC DNA]</scope>
    <source>
        <strain evidence="3 4">KCTC 29097</strain>
    </source>
</reference>